<evidence type="ECO:0000259" key="1">
    <source>
        <dbReference type="Pfam" id="PF14065"/>
    </source>
</evidence>
<dbReference type="Pfam" id="PF14065">
    <property type="entry name" value="Pvc16_N"/>
    <property type="match status" value="1"/>
</dbReference>
<name>A0A8B6X395_9BURK</name>
<dbReference type="InterPro" id="IPR025351">
    <property type="entry name" value="Pvc16_N"/>
</dbReference>
<evidence type="ECO:0000313" key="2">
    <source>
        <dbReference type="Proteomes" id="UP000675920"/>
    </source>
</evidence>
<protein>
    <submittedName>
        <fullName evidence="3">DUF4255 domain-containing protein</fullName>
    </submittedName>
</protein>
<keyword evidence="2" id="KW-1185">Reference proteome</keyword>
<evidence type="ECO:0000313" key="3">
    <source>
        <dbReference type="RefSeq" id="WP_028311258.1"/>
    </source>
</evidence>
<dbReference type="RefSeq" id="WP_028311258.1">
    <property type="nucleotide sequence ID" value="NZ_AXWS01000008.1"/>
</dbReference>
<dbReference type="AlphaFoldDB" id="A0A8B6X395"/>
<reference evidence="3" key="1">
    <citation type="submission" date="2025-08" db="UniProtKB">
        <authorList>
            <consortium name="RefSeq"/>
        </authorList>
    </citation>
    <scope>IDENTIFICATION</scope>
</reference>
<sequence>MIAAALDHIALYLNQAMRRRFLIDEEFAVVAPLTDLDGQPAVNVANRLAVFLVNVEKDPAAYTLASASERHIRRPEPLHLNLRIMVAASYGATHYREALKMLSNAISLLQAQPVFDRGNTPEMDGRIEKLILDIESLSNNDLSNLWGVLGGRYHPSVLYRMRMVCYDRTAISAQLPIVGGTETAAAPHRS</sequence>
<dbReference type="Proteomes" id="UP000675920">
    <property type="component" value="Unplaced"/>
</dbReference>
<feature type="domain" description="Pvc16 N-terminal" evidence="1">
    <location>
        <begin position="8"/>
        <end position="177"/>
    </location>
</feature>
<proteinExistence type="predicted"/>
<organism evidence="2 3">
    <name type="scientific">Derxia gummosa DSM 723</name>
    <dbReference type="NCBI Taxonomy" id="1121388"/>
    <lineage>
        <taxon>Bacteria</taxon>
        <taxon>Pseudomonadati</taxon>
        <taxon>Pseudomonadota</taxon>
        <taxon>Betaproteobacteria</taxon>
        <taxon>Burkholderiales</taxon>
        <taxon>Alcaligenaceae</taxon>
        <taxon>Derxia</taxon>
    </lineage>
</organism>
<accession>A0A8B6X395</accession>